<keyword evidence="3" id="KW-1185">Reference proteome</keyword>
<keyword evidence="1" id="KW-0812">Transmembrane</keyword>
<sequence length="119" mass="13870">MGKTVSDFGDNWLIILQLLVLVSFCYRVFKSRKGQRLMSRMRKSEVNVAADEARKETEKRKRVLDLHEKHGQPPEREQLLCFGALMLLRNGEFTTLLPLQEKPESRRKGLANPKFLPFL</sequence>
<protein>
    <submittedName>
        <fullName evidence="2">Uncharacterized protein</fullName>
    </submittedName>
</protein>
<dbReference type="AlphaFoldDB" id="A0A1N7SXM7"/>
<gene>
    <name evidence="2" type="ORF">BN2476_1970001</name>
</gene>
<evidence type="ECO:0000256" key="1">
    <source>
        <dbReference type="SAM" id="Phobius"/>
    </source>
</evidence>
<proteinExistence type="predicted"/>
<evidence type="ECO:0000313" key="3">
    <source>
        <dbReference type="Proteomes" id="UP000195569"/>
    </source>
</evidence>
<keyword evidence="1" id="KW-1133">Transmembrane helix</keyword>
<accession>A0A1N7SXM7</accession>
<evidence type="ECO:0000313" key="2">
    <source>
        <dbReference type="EMBL" id="SIT52124.1"/>
    </source>
</evidence>
<keyword evidence="1" id="KW-0472">Membrane</keyword>
<organism evidence="2 3">
    <name type="scientific">Paraburkholderia piptadeniae</name>
    <dbReference type="NCBI Taxonomy" id="1701573"/>
    <lineage>
        <taxon>Bacteria</taxon>
        <taxon>Pseudomonadati</taxon>
        <taxon>Pseudomonadota</taxon>
        <taxon>Betaproteobacteria</taxon>
        <taxon>Burkholderiales</taxon>
        <taxon>Burkholderiaceae</taxon>
        <taxon>Paraburkholderia</taxon>
    </lineage>
</organism>
<comment type="caution">
    <text evidence="2">The sequence shown here is derived from an EMBL/GenBank/DDBJ whole genome shotgun (WGS) entry which is preliminary data.</text>
</comment>
<dbReference type="RefSeq" id="WP_087740415.1">
    <property type="nucleotide sequence ID" value="NZ_CYGY02000197.1"/>
</dbReference>
<feature type="transmembrane region" description="Helical" evidence="1">
    <location>
        <begin position="12"/>
        <end position="29"/>
    </location>
</feature>
<dbReference type="Proteomes" id="UP000195569">
    <property type="component" value="Unassembled WGS sequence"/>
</dbReference>
<reference evidence="2" key="1">
    <citation type="submission" date="2016-12" db="EMBL/GenBank/DDBJ databases">
        <authorList>
            <person name="Moulin L."/>
        </authorList>
    </citation>
    <scope>NUCLEOTIDE SEQUENCE [LARGE SCALE GENOMIC DNA]</scope>
    <source>
        <strain evidence="2">STM 7183</strain>
    </source>
</reference>
<dbReference type="EMBL" id="CYGY02000197">
    <property type="protein sequence ID" value="SIT52124.1"/>
    <property type="molecule type" value="Genomic_DNA"/>
</dbReference>
<name>A0A1N7SXM7_9BURK</name>